<evidence type="ECO:0000313" key="5">
    <source>
        <dbReference type="Proteomes" id="UP001224775"/>
    </source>
</evidence>
<dbReference type="AlphaFoldDB" id="A0AAD9D695"/>
<sequence length="734" mass="81507">MASVREVEHRSASACSYESSTIAITDNAWTINSDTDQQLTDDADNNNEHEQPVKCTLLSPGASIRVAPMERATSGWSTEHFHQNLKLPEGSNAGRGIIVQFEAMARECIAIALSPYHQYELGKTYVVHFGANGNLQTVIRRHVNYNEAVDLTFPSRVCSENHWIPYWICLQNGTLSAGVGKCVGKNVIGSLDDSMYNMLRSGVDAVRYVGVGNSALNRNARDLRVRNVAVMSIPGRFGLEGVPMEAQSAFVNILDMEYVTNNNGSGGGGGGGSVATEAELLAEYEKERAKAKARAAKFGIEYKEPAPDAFLKWSEARRLRANPERGFITGIDTFSAAEKAKADARKERFAKDERKRKGLDDDNTDNNNNEGSDNEGGEGAMEDEEGVDDVAEWEKTKKDPLPIEQAWENWKVVSKFRADPPGNLLSNGNTSGEIVLSLGSDSATSGMDTAEFIPKKIVVVPSKIHIFSIDWAPFKQIRTDDLLSFFRDYGPSYVEWLGELSCNVLFEDKHSAARALHALSQELLSPPPAAVDMTKRWEPPSAPKNDEDMNDENANGETNQLDDDSVRDFPLDAPPQPADGGAIEPEEDEQEPLPDFGDMGWRFCKWTVRKVSNDRYGRRGTRARVLMRLATSLDVLDDRPTEWPKPPPGFTTKRVLMPWHDFSGKRRRDGKRDTKRRRRSDGGKRRRGNDNNNRERDLDSRMGEGLSSGRAGFSVEEIEAERNAKNAEILDIST</sequence>
<dbReference type="GO" id="GO:0003729">
    <property type="term" value="F:mRNA binding"/>
    <property type="evidence" value="ECO:0007669"/>
    <property type="project" value="InterPro"/>
</dbReference>
<dbReference type="EMBL" id="JATAAI010000034">
    <property type="protein sequence ID" value="KAK1735402.1"/>
    <property type="molecule type" value="Genomic_DNA"/>
</dbReference>
<feature type="coiled-coil region" evidence="1">
    <location>
        <begin position="274"/>
        <end position="301"/>
    </location>
</feature>
<dbReference type="GO" id="GO:0005634">
    <property type="term" value="C:nucleus"/>
    <property type="evidence" value="ECO:0007669"/>
    <property type="project" value="TreeGrafter"/>
</dbReference>
<accession>A0AAD9D695</accession>
<dbReference type="GO" id="GO:0000340">
    <property type="term" value="F:RNA 7-methylguanosine cap binding"/>
    <property type="evidence" value="ECO:0007669"/>
    <property type="project" value="InterPro"/>
</dbReference>
<feature type="region of interest" description="Disordered" evidence="2">
    <location>
        <begin position="342"/>
        <end position="387"/>
    </location>
</feature>
<evidence type="ECO:0000256" key="2">
    <source>
        <dbReference type="SAM" id="MobiDB-lite"/>
    </source>
</evidence>
<dbReference type="Proteomes" id="UP001224775">
    <property type="component" value="Unassembled WGS sequence"/>
</dbReference>
<comment type="caution">
    <text evidence="4">The sequence shown here is derived from an EMBL/GenBank/DDBJ whole genome shotgun (WGS) entry which is preliminary data.</text>
</comment>
<feature type="compositionally biased region" description="Basic and acidic residues" evidence="2">
    <location>
        <begin position="680"/>
        <end position="702"/>
    </location>
</feature>
<feature type="region of interest" description="Disordered" evidence="2">
    <location>
        <begin position="658"/>
        <end position="714"/>
    </location>
</feature>
<feature type="compositionally biased region" description="Basic residues" evidence="2">
    <location>
        <begin position="665"/>
        <end position="679"/>
    </location>
</feature>
<dbReference type="PANTHER" id="PTHR16291">
    <property type="entry name" value="NUCLEAR CAP-BINDING PROTEIN SUBUNIT 3"/>
    <property type="match status" value="1"/>
</dbReference>
<gene>
    <name evidence="4" type="ORF">QTG54_014016</name>
</gene>
<keyword evidence="5" id="KW-1185">Reference proteome</keyword>
<dbReference type="PANTHER" id="PTHR16291:SF0">
    <property type="entry name" value="NUCLEAR CAP-BINDING PROTEIN SUBUNIT 3"/>
    <property type="match status" value="1"/>
</dbReference>
<evidence type="ECO:0000259" key="3">
    <source>
        <dbReference type="Pfam" id="PF12248"/>
    </source>
</evidence>
<protein>
    <submittedName>
        <fullName evidence="4">Nuclear cap-binding protein subunit 3</fullName>
    </submittedName>
</protein>
<keyword evidence="1" id="KW-0175">Coiled coil</keyword>
<dbReference type="InterPro" id="IPR019416">
    <property type="entry name" value="NCBP3"/>
</dbReference>
<name>A0AAD9D695_9STRA</name>
<dbReference type="Gene3D" id="3.30.70.330">
    <property type="match status" value="1"/>
</dbReference>
<dbReference type="InterPro" id="IPR022041">
    <property type="entry name" value="Methyltransf_FA"/>
</dbReference>
<feature type="compositionally biased region" description="Acidic residues" evidence="2">
    <location>
        <begin position="372"/>
        <end position="387"/>
    </location>
</feature>
<dbReference type="InterPro" id="IPR012677">
    <property type="entry name" value="Nucleotide-bd_a/b_plait_sf"/>
</dbReference>
<evidence type="ECO:0000313" key="4">
    <source>
        <dbReference type="EMBL" id="KAK1735402.1"/>
    </source>
</evidence>
<evidence type="ECO:0000256" key="1">
    <source>
        <dbReference type="SAM" id="Coils"/>
    </source>
</evidence>
<proteinExistence type="predicted"/>
<reference evidence="4" key="1">
    <citation type="submission" date="2023-06" db="EMBL/GenBank/DDBJ databases">
        <title>Survivors Of The Sea: Transcriptome response of Skeletonema marinoi to long-term dormancy.</title>
        <authorList>
            <person name="Pinder M.I.M."/>
            <person name="Kourtchenko O."/>
            <person name="Robertson E.K."/>
            <person name="Larsson T."/>
            <person name="Maumus F."/>
            <person name="Osuna-Cruz C.M."/>
            <person name="Vancaester E."/>
            <person name="Stenow R."/>
            <person name="Vandepoele K."/>
            <person name="Ploug H."/>
            <person name="Bruchert V."/>
            <person name="Godhe A."/>
            <person name="Topel M."/>
        </authorList>
    </citation>
    <scope>NUCLEOTIDE SEQUENCE</scope>
    <source>
        <strain evidence="4">R05AC</strain>
    </source>
</reference>
<dbReference type="Pfam" id="PF12248">
    <property type="entry name" value="Methyltransf_FA"/>
    <property type="match status" value="1"/>
</dbReference>
<feature type="domain" description="Farnesoic acid O-methyl transferase" evidence="3">
    <location>
        <begin position="91"/>
        <end position="188"/>
    </location>
</feature>
<feature type="region of interest" description="Disordered" evidence="2">
    <location>
        <begin position="527"/>
        <end position="596"/>
    </location>
</feature>
<organism evidence="4 5">
    <name type="scientific">Skeletonema marinoi</name>
    <dbReference type="NCBI Taxonomy" id="267567"/>
    <lineage>
        <taxon>Eukaryota</taxon>
        <taxon>Sar</taxon>
        <taxon>Stramenopiles</taxon>
        <taxon>Ochrophyta</taxon>
        <taxon>Bacillariophyta</taxon>
        <taxon>Coscinodiscophyceae</taxon>
        <taxon>Thalassiosirophycidae</taxon>
        <taxon>Thalassiosirales</taxon>
        <taxon>Skeletonemataceae</taxon>
        <taxon>Skeletonema</taxon>
        <taxon>Skeletonema marinoi-dohrnii complex</taxon>
    </lineage>
</organism>
<feature type="compositionally biased region" description="Basic and acidic residues" evidence="2">
    <location>
        <begin position="342"/>
        <end position="360"/>
    </location>
</feature>